<dbReference type="Gene3D" id="3.40.470.10">
    <property type="entry name" value="Uracil-DNA glycosylase-like domain"/>
    <property type="match status" value="1"/>
</dbReference>
<evidence type="ECO:0000256" key="10">
    <source>
        <dbReference type="ARBA" id="ARBA00023014"/>
    </source>
</evidence>
<reference evidence="14 15" key="1">
    <citation type="journal article" date="2014" name="ISME J.">
        <title>Candidatus Competibacter-lineage genomes retrieved from metagenomes reveal functional metabolic diversity.</title>
        <authorList>
            <person name="McIlroy S.J."/>
            <person name="Albertsen M."/>
            <person name="Andresen E.K."/>
            <person name="Saunders A.M."/>
            <person name="Kristiansen R."/>
            <person name="Stokholm-Bjerregaard M."/>
            <person name="Nielsen K.L."/>
            <person name="Nielsen P.H."/>
        </authorList>
    </citation>
    <scope>NUCLEOTIDE SEQUENCE [LARGE SCALE GENOMIC DNA]</scope>
    <source>
        <strain evidence="14 15">Run_B_J11</strain>
    </source>
</reference>
<dbReference type="InterPro" id="IPR051536">
    <property type="entry name" value="UDG_Type-4/5"/>
</dbReference>
<dbReference type="InterPro" id="IPR005273">
    <property type="entry name" value="Ura-DNA_glyco_family4"/>
</dbReference>
<dbReference type="GO" id="GO:0046872">
    <property type="term" value="F:metal ion binding"/>
    <property type="evidence" value="ECO:0007669"/>
    <property type="project" value="UniProtKB-KW"/>
</dbReference>
<dbReference type="CDD" id="cd10030">
    <property type="entry name" value="UDG-F4_TTUDGA_SPO1dp_like"/>
    <property type="match status" value="1"/>
</dbReference>
<keyword evidence="7" id="KW-0227">DNA damage</keyword>
<evidence type="ECO:0000256" key="6">
    <source>
        <dbReference type="ARBA" id="ARBA00022723"/>
    </source>
</evidence>
<name>A0A7U7G883_9GAMM</name>
<dbReference type="GO" id="GO:0006281">
    <property type="term" value="P:DNA repair"/>
    <property type="evidence" value="ECO:0007669"/>
    <property type="project" value="UniProtKB-KW"/>
</dbReference>
<keyword evidence="10" id="KW-0411">Iron-sulfur</keyword>
<evidence type="ECO:0000259" key="13">
    <source>
        <dbReference type="SMART" id="SM00986"/>
    </source>
</evidence>
<dbReference type="SUPFAM" id="SSF52141">
    <property type="entry name" value="Uracil-DNA glycosylase-like"/>
    <property type="match status" value="1"/>
</dbReference>
<dbReference type="AlphaFoldDB" id="A0A7U7G883"/>
<comment type="catalytic activity">
    <reaction evidence="1">
        <text>Hydrolyzes single-stranded DNA or mismatched double-stranded DNA and polynucleotides, releasing free uracil.</text>
        <dbReference type="EC" id="3.2.2.27"/>
    </reaction>
</comment>
<evidence type="ECO:0000313" key="15">
    <source>
        <dbReference type="Proteomes" id="UP000019184"/>
    </source>
</evidence>
<dbReference type="EMBL" id="CBTK010000024">
    <property type="protein sequence ID" value="CDH43370.1"/>
    <property type="molecule type" value="Genomic_DNA"/>
</dbReference>
<comment type="similarity">
    <text evidence="2">Belongs to the uracil-DNA glycosylase (UDG) superfamily. Type 4 (UDGa) family.</text>
</comment>
<proteinExistence type="inferred from homology"/>
<comment type="caution">
    <text evidence="14">The sequence shown here is derived from an EMBL/GenBank/DDBJ whole genome shotgun (WGS) entry which is preliminary data.</text>
</comment>
<sequence>MNHDLRRQYLAALGIPLWVPRYPLALQPAFSPLPVGEGSGVRAEDGAQNPFTDDSTRPMNDAPPPRTENAAADGSPVILAPNHRAVMIAGMDWEPLAVAVQECTACGLCTSRTQTVFGVGNHQADWLIIGEAPGADEDRLGEPFVGRAGKLLNPMLLAVGLNREQVFIANVLKCRPPDNRDPAPEEATQCRPFLNRQIALIRPRIILAVGRIAAQNLLATDTPIGKLRGQVHRFGPTRIPLVVTYHPAYLLRSPREKRRAWDDLRLARRVLTLESPPP</sequence>
<dbReference type="GO" id="GO:0004844">
    <property type="term" value="F:uracil DNA N-glycosylase activity"/>
    <property type="evidence" value="ECO:0007669"/>
    <property type="project" value="UniProtKB-EC"/>
</dbReference>
<evidence type="ECO:0000256" key="11">
    <source>
        <dbReference type="ARBA" id="ARBA00023204"/>
    </source>
</evidence>
<evidence type="ECO:0000256" key="4">
    <source>
        <dbReference type="ARBA" id="ARBA00019403"/>
    </source>
</evidence>
<evidence type="ECO:0000256" key="12">
    <source>
        <dbReference type="SAM" id="MobiDB-lite"/>
    </source>
</evidence>
<dbReference type="EC" id="3.2.2.27" evidence="3"/>
<dbReference type="InterPro" id="IPR036895">
    <property type="entry name" value="Uracil-DNA_glycosylase-like_sf"/>
</dbReference>
<dbReference type="OrthoDB" id="5290748at2"/>
<keyword evidence="5" id="KW-0004">4Fe-4S</keyword>
<dbReference type="PANTHER" id="PTHR33693">
    <property type="entry name" value="TYPE-5 URACIL-DNA GLYCOSYLASE"/>
    <property type="match status" value="1"/>
</dbReference>
<dbReference type="Pfam" id="PF03167">
    <property type="entry name" value="UDG"/>
    <property type="match status" value="1"/>
</dbReference>
<feature type="domain" description="Uracil-DNA glycosylase-like" evidence="13">
    <location>
        <begin position="117"/>
        <end position="265"/>
    </location>
</feature>
<evidence type="ECO:0000256" key="3">
    <source>
        <dbReference type="ARBA" id="ARBA00012030"/>
    </source>
</evidence>
<keyword evidence="8" id="KW-0378">Hydrolase</keyword>
<evidence type="ECO:0000256" key="1">
    <source>
        <dbReference type="ARBA" id="ARBA00001400"/>
    </source>
</evidence>
<keyword evidence="15" id="KW-1185">Reference proteome</keyword>
<keyword evidence="11" id="KW-0234">DNA repair</keyword>
<dbReference type="GO" id="GO:0051539">
    <property type="term" value="F:4 iron, 4 sulfur cluster binding"/>
    <property type="evidence" value="ECO:0007669"/>
    <property type="project" value="UniProtKB-KW"/>
</dbReference>
<organism evidence="14 15">
    <name type="scientific">Candidatus Contendobacter odensis Run_B_J11</name>
    <dbReference type="NCBI Taxonomy" id="1400861"/>
    <lineage>
        <taxon>Bacteria</taxon>
        <taxon>Pseudomonadati</taxon>
        <taxon>Pseudomonadota</taxon>
        <taxon>Gammaproteobacteria</taxon>
        <taxon>Candidatus Competibacteraceae</taxon>
        <taxon>Candidatus Contendibacter</taxon>
    </lineage>
</organism>
<protein>
    <recommendedName>
        <fullName evidence="4">Type-4 uracil-DNA glycosylase</fullName>
        <ecNumber evidence="3">3.2.2.27</ecNumber>
    </recommendedName>
</protein>
<evidence type="ECO:0000313" key="14">
    <source>
        <dbReference type="EMBL" id="CDH43370.1"/>
    </source>
</evidence>
<accession>A0A7U7G883</accession>
<feature type="region of interest" description="Disordered" evidence="12">
    <location>
        <begin position="37"/>
        <end position="73"/>
    </location>
</feature>
<evidence type="ECO:0000256" key="2">
    <source>
        <dbReference type="ARBA" id="ARBA00006521"/>
    </source>
</evidence>
<evidence type="ECO:0000256" key="9">
    <source>
        <dbReference type="ARBA" id="ARBA00023004"/>
    </source>
</evidence>
<evidence type="ECO:0000256" key="5">
    <source>
        <dbReference type="ARBA" id="ARBA00022485"/>
    </source>
</evidence>
<evidence type="ECO:0000256" key="8">
    <source>
        <dbReference type="ARBA" id="ARBA00022801"/>
    </source>
</evidence>
<dbReference type="InterPro" id="IPR005122">
    <property type="entry name" value="Uracil-DNA_glycosylase-like"/>
</dbReference>
<gene>
    <name evidence="14" type="ORF">BN874_120021</name>
</gene>
<dbReference type="Proteomes" id="UP000019184">
    <property type="component" value="Unassembled WGS sequence"/>
</dbReference>
<dbReference type="SMART" id="SM00986">
    <property type="entry name" value="UDG"/>
    <property type="match status" value="1"/>
</dbReference>
<dbReference type="PANTHER" id="PTHR33693:SF1">
    <property type="entry name" value="TYPE-4 URACIL-DNA GLYCOSYLASE"/>
    <property type="match status" value="1"/>
</dbReference>
<keyword evidence="9" id="KW-0408">Iron</keyword>
<dbReference type="RefSeq" id="WP_034430407.1">
    <property type="nucleotide sequence ID" value="NZ_CBTK010000024.1"/>
</dbReference>
<dbReference type="SMART" id="SM00987">
    <property type="entry name" value="UreE_C"/>
    <property type="match status" value="1"/>
</dbReference>
<dbReference type="NCBIfam" id="TIGR00758">
    <property type="entry name" value="UDG_fam4"/>
    <property type="match status" value="1"/>
</dbReference>
<evidence type="ECO:0000256" key="7">
    <source>
        <dbReference type="ARBA" id="ARBA00022763"/>
    </source>
</evidence>
<keyword evidence="6" id="KW-0479">Metal-binding</keyword>